<evidence type="ECO:0000313" key="1">
    <source>
        <dbReference type="EMBL" id="PCH34111.1"/>
    </source>
</evidence>
<protein>
    <submittedName>
        <fullName evidence="1">Uncharacterized protein</fullName>
    </submittedName>
</protein>
<organism evidence="1 2">
    <name type="scientific">Wolfiporia cocos (strain MD-104)</name>
    <name type="common">Brown rot fungus</name>
    <dbReference type="NCBI Taxonomy" id="742152"/>
    <lineage>
        <taxon>Eukaryota</taxon>
        <taxon>Fungi</taxon>
        <taxon>Dikarya</taxon>
        <taxon>Basidiomycota</taxon>
        <taxon>Agaricomycotina</taxon>
        <taxon>Agaricomycetes</taxon>
        <taxon>Polyporales</taxon>
        <taxon>Phaeolaceae</taxon>
        <taxon>Wolfiporia</taxon>
    </lineage>
</organism>
<gene>
    <name evidence="1" type="ORF">WOLCODRAFT_160608</name>
</gene>
<reference evidence="1 2" key="1">
    <citation type="journal article" date="2012" name="Science">
        <title>The Paleozoic origin of enzymatic lignin decomposition reconstructed from 31 fungal genomes.</title>
        <authorList>
            <person name="Floudas D."/>
            <person name="Binder M."/>
            <person name="Riley R."/>
            <person name="Barry K."/>
            <person name="Blanchette R.A."/>
            <person name="Henrissat B."/>
            <person name="Martinez A.T."/>
            <person name="Otillar R."/>
            <person name="Spatafora J.W."/>
            <person name="Yadav J.S."/>
            <person name="Aerts A."/>
            <person name="Benoit I."/>
            <person name="Boyd A."/>
            <person name="Carlson A."/>
            <person name="Copeland A."/>
            <person name="Coutinho P.M."/>
            <person name="de Vries R.P."/>
            <person name="Ferreira P."/>
            <person name="Findley K."/>
            <person name="Foster B."/>
            <person name="Gaskell J."/>
            <person name="Glotzer D."/>
            <person name="Gorecki P."/>
            <person name="Heitman J."/>
            <person name="Hesse C."/>
            <person name="Hori C."/>
            <person name="Igarashi K."/>
            <person name="Jurgens J.A."/>
            <person name="Kallen N."/>
            <person name="Kersten P."/>
            <person name="Kohler A."/>
            <person name="Kuees U."/>
            <person name="Kumar T.K.A."/>
            <person name="Kuo A."/>
            <person name="LaButti K."/>
            <person name="Larrondo L.F."/>
            <person name="Lindquist E."/>
            <person name="Ling A."/>
            <person name="Lombard V."/>
            <person name="Lucas S."/>
            <person name="Lundell T."/>
            <person name="Martin R."/>
            <person name="McLaughlin D.J."/>
            <person name="Morgenstern I."/>
            <person name="Morin E."/>
            <person name="Murat C."/>
            <person name="Nagy L.G."/>
            <person name="Nolan M."/>
            <person name="Ohm R.A."/>
            <person name="Patyshakuliyeva A."/>
            <person name="Rokas A."/>
            <person name="Ruiz-Duenas F.J."/>
            <person name="Sabat G."/>
            <person name="Salamov A."/>
            <person name="Samejima M."/>
            <person name="Schmutz J."/>
            <person name="Slot J.C."/>
            <person name="St John F."/>
            <person name="Stenlid J."/>
            <person name="Sun H."/>
            <person name="Sun S."/>
            <person name="Syed K."/>
            <person name="Tsang A."/>
            <person name="Wiebenga A."/>
            <person name="Young D."/>
            <person name="Pisabarro A."/>
            <person name="Eastwood D.C."/>
            <person name="Martin F."/>
            <person name="Cullen D."/>
            <person name="Grigoriev I.V."/>
            <person name="Hibbett D.S."/>
        </authorList>
    </citation>
    <scope>NUCLEOTIDE SEQUENCE [LARGE SCALE GENOMIC DNA]</scope>
    <source>
        <strain evidence="1 2">MD-104</strain>
    </source>
</reference>
<name>A0A2H3IWJ0_WOLCO</name>
<dbReference type="Proteomes" id="UP000218811">
    <property type="component" value="Unassembled WGS sequence"/>
</dbReference>
<proteinExistence type="predicted"/>
<accession>A0A2H3IWJ0</accession>
<evidence type="ECO:0000313" key="2">
    <source>
        <dbReference type="Proteomes" id="UP000218811"/>
    </source>
</evidence>
<dbReference type="AlphaFoldDB" id="A0A2H3IWJ0"/>
<sequence>MSEAGRQQIVEAVRRTGKAKMTQRRWVICRSRLRLVTGLRARHRSPAIVGRARCPERETARAAAGNVDPSKFEMKGTTERLRVLRLDPFCTMDPFCTIESA</sequence>
<dbReference type="EMBL" id="KB467831">
    <property type="protein sequence ID" value="PCH34111.1"/>
    <property type="molecule type" value="Genomic_DNA"/>
</dbReference>
<keyword evidence="2" id="KW-1185">Reference proteome</keyword>